<reference evidence="10" key="1">
    <citation type="submission" date="2020-01" db="EMBL/GenBank/DDBJ databases">
        <authorList>
            <consortium name="DOE Joint Genome Institute"/>
            <person name="Haridas S."/>
            <person name="Albert R."/>
            <person name="Binder M."/>
            <person name="Bloem J."/>
            <person name="Labutti K."/>
            <person name="Salamov A."/>
            <person name="Andreopoulos B."/>
            <person name="Baker S.E."/>
            <person name="Barry K."/>
            <person name="Bills G."/>
            <person name="Bluhm B.H."/>
            <person name="Cannon C."/>
            <person name="Castanera R."/>
            <person name="Culley D.E."/>
            <person name="Daum C."/>
            <person name="Ezra D."/>
            <person name="Gonzalez J.B."/>
            <person name="Henrissat B."/>
            <person name="Kuo A."/>
            <person name="Liang C."/>
            <person name="Lipzen A."/>
            <person name="Lutzoni F."/>
            <person name="Magnuson J."/>
            <person name="Mondo S."/>
            <person name="Nolan M."/>
            <person name="Ohm R."/>
            <person name="Pangilinan J."/>
            <person name="Park H.-J."/>
            <person name="Ramirez L."/>
            <person name="Alfaro M."/>
            <person name="Sun H."/>
            <person name="Tritt A."/>
            <person name="Yoshinaga Y."/>
            <person name="Zwiers L.-H."/>
            <person name="Turgeon B.G."/>
            <person name="Goodwin S.B."/>
            <person name="Spatafora J.W."/>
            <person name="Crous P.W."/>
            <person name="Grigoriev I.V."/>
        </authorList>
    </citation>
    <scope>NUCLEOTIDE SEQUENCE</scope>
    <source>
        <strain evidence="10">CBS 342.82</strain>
    </source>
</reference>
<evidence type="ECO:0000256" key="6">
    <source>
        <dbReference type="SAM" id="Coils"/>
    </source>
</evidence>
<keyword evidence="5 8" id="KW-0472">Membrane</keyword>
<gene>
    <name evidence="10" type="ORF">K489DRAFT_414031</name>
</gene>
<reference evidence="10" key="3">
    <citation type="submission" date="2025-08" db="UniProtKB">
        <authorList>
            <consortium name="RefSeq"/>
        </authorList>
    </citation>
    <scope>IDENTIFICATION</scope>
    <source>
        <strain evidence="10">CBS 342.82</strain>
    </source>
</reference>
<keyword evidence="4 8" id="KW-1133">Transmembrane helix</keyword>
<dbReference type="PANTHER" id="PTHR17920:SF3">
    <property type="entry name" value="TRANSMEMBRANE AND COILED-COIL DOMAIN-CONTAINING PROTEIN 4"/>
    <property type="match status" value="1"/>
</dbReference>
<reference evidence="10" key="2">
    <citation type="submission" date="2020-04" db="EMBL/GenBank/DDBJ databases">
        <authorList>
            <consortium name="NCBI Genome Project"/>
        </authorList>
    </citation>
    <scope>NUCLEOTIDE SEQUENCE</scope>
    <source>
        <strain evidence="10">CBS 342.82</strain>
    </source>
</reference>
<feature type="transmembrane region" description="Helical" evidence="8">
    <location>
        <begin position="529"/>
        <end position="554"/>
    </location>
</feature>
<dbReference type="Proteomes" id="UP000504637">
    <property type="component" value="Unplaced"/>
</dbReference>
<feature type="region of interest" description="Disordered" evidence="7">
    <location>
        <begin position="1102"/>
        <end position="1221"/>
    </location>
</feature>
<dbReference type="InterPro" id="IPR007941">
    <property type="entry name" value="DUF726"/>
</dbReference>
<accession>A0A6J3LQD9</accession>
<dbReference type="GO" id="GO:0016020">
    <property type="term" value="C:membrane"/>
    <property type="evidence" value="ECO:0007669"/>
    <property type="project" value="UniProtKB-SubCell"/>
</dbReference>
<keyword evidence="6" id="KW-0175">Coiled coil</keyword>
<feature type="compositionally biased region" description="Basic and acidic residues" evidence="7">
    <location>
        <begin position="103"/>
        <end position="113"/>
    </location>
</feature>
<evidence type="ECO:0000256" key="8">
    <source>
        <dbReference type="SAM" id="Phobius"/>
    </source>
</evidence>
<feature type="compositionally biased region" description="Polar residues" evidence="7">
    <location>
        <begin position="998"/>
        <end position="1018"/>
    </location>
</feature>
<comment type="subcellular location">
    <subcellularLocation>
        <location evidence="1">Membrane</location>
        <topology evidence="1">Multi-pass membrane protein</topology>
    </subcellularLocation>
</comment>
<evidence type="ECO:0000256" key="4">
    <source>
        <dbReference type="ARBA" id="ARBA00022989"/>
    </source>
</evidence>
<feature type="compositionally biased region" description="Basic and acidic residues" evidence="7">
    <location>
        <begin position="37"/>
        <end position="48"/>
    </location>
</feature>
<dbReference type="GeneID" id="54365914"/>
<sequence length="1221" mass="132501">MLPKEDDSIKTKSGSDAIGDRAASGDDVREPGQIVAKSEKLNEPKPEPAETDEFGLPSRPRRRREYSVSLGDLETPDEIAKKVIEETGGSNLASVQIKEEDESQGKEGVKPTQDENASEEDFATPRTSLDKPEQETTIADILKTPQSISSSANSNRNTLSEYSHQQISTQPDIVEEKEDEGEWQEMPALATHRIYDDWGKVLAKEYGEADDQKVAYGTLGGAGKGYTRVQVDEDAQSATSLDENTAYLFKEPVSNALGEEEEEESRDLMSQMQATKELLTEGQRIAYVGIVRLSMVQMTQDVDKLEKTKSAKKAVEFAFEAIKMWSQKIMVKLYAHMEIDAREQIMVEQLAEHGVLPSDLTPTLMANARVKNPNAAGDPSSDKTAESSKPSSPTTNDGSAKGQDLNQSSTPATPATESPPPAYQEHTADQLTVQDPHELDTSKNIDIDLRWTVLCDLFLLLISESTYDARSRTLLEKVGESLSVDWQEICRFEKRITDALEVQEQAEKENWNEDDHLEARRKAALRKRYVVMGLCTVGGGIIIGLSSGLLAPVIGAGLAAGFTGIGVAGTGTFLGGAGAAALIGTTGTLIGGGVGLKTSNRRTGAVKTFEYKPLYNNKRVNLIVTVAGWMTGKVDDVRLPFSTVDPVMGDIYSVNWEPDMLQSTGATIQILATEALTSTIQQILGATMLATLMAGISPPIILLKISYLIDNPWTVSLARADATGLILADSLIDRNLGVRPVTLVGFSLGSRVIFSCLKELAKRGAIGLVQNVYMFGSPVVAQKDEYIRARSIVSGRFVNGYATNDWILGYLFRATSGGIRRVAGLSKVEVAGIENRDITEWVPGHMAYRGMMPVLLDQVGWTVESLEFTEIEDPDPENHEKQQRELMNEIEEARRKLDEQPEKKGFKAFFSRKKASQKKAWETYDERSARVLEGDEKESERMAEENQNVLFDVDAIRKEALALALQNPAEIDNIKQHLNVREIQSTLPALKVSTTNDTVATAASRPDTSPASATSAGQNRPDIVRQAHSYDANTPLSATASSAATGAGLTALHIPKHRAGRSSQDLPPHVDSPASSSDHATPTLTAPAPSLETFAHRSTSYHLSPASPAISSSREPDVFGLAKPPPSREVSRSPADERSGESVWRRQPSPAGGASATVRSASSPMPQGLASSSFNAPTSTAASAQAETRGRSGGSGRGYNDHDYDDDEFGHGEQEVEMSFE</sequence>
<dbReference type="RefSeq" id="XP_033455147.1">
    <property type="nucleotide sequence ID" value="XM_033608115.1"/>
</dbReference>
<dbReference type="Pfam" id="PF05277">
    <property type="entry name" value="DUF726"/>
    <property type="match status" value="1"/>
</dbReference>
<feature type="region of interest" description="Disordered" evidence="7">
    <location>
        <begin position="1"/>
        <end position="180"/>
    </location>
</feature>
<evidence type="ECO:0000313" key="9">
    <source>
        <dbReference type="Proteomes" id="UP000504637"/>
    </source>
</evidence>
<evidence type="ECO:0000313" key="10">
    <source>
        <dbReference type="RefSeq" id="XP_033455147.1"/>
    </source>
</evidence>
<feature type="region of interest" description="Disordered" evidence="7">
    <location>
        <begin position="998"/>
        <end position="1021"/>
    </location>
</feature>
<evidence type="ECO:0000256" key="3">
    <source>
        <dbReference type="ARBA" id="ARBA00022692"/>
    </source>
</evidence>
<dbReference type="SUPFAM" id="SSF53474">
    <property type="entry name" value="alpha/beta-Hydrolases"/>
    <property type="match status" value="1"/>
</dbReference>
<evidence type="ECO:0000256" key="5">
    <source>
        <dbReference type="ARBA" id="ARBA00023136"/>
    </source>
</evidence>
<feature type="compositionally biased region" description="Basic and acidic residues" evidence="7">
    <location>
        <begin position="1129"/>
        <end position="1144"/>
    </location>
</feature>
<feature type="compositionally biased region" description="Polar residues" evidence="7">
    <location>
        <begin position="144"/>
        <end position="171"/>
    </location>
</feature>
<feature type="compositionally biased region" description="Polar residues" evidence="7">
    <location>
        <begin position="387"/>
        <end position="398"/>
    </location>
</feature>
<feature type="region of interest" description="Disordered" evidence="7">
    <location>
        <begin position="370"/>
        <end position="425"/>
    </location>
</feature>
<dbReference type="AlphaFoldDB" id="A0A6J3LQD9"/>
<dbReference type="InterPro" id="IPR029058">
    <property type="entry name" value="AB_hydrolase_fold"/>
</dbReference>
<organism evidence="10">
    <name type="scientific">Dissoconium aciculare CBS 342.82</name>
    <dbReference type="NCBI Taxonomy" id="1314786"/>
    <lineage>
        <taxon>Eukaryota</taxon>
        <taxon>Fungi</taxon>
        <taxon>Dikarya</taxon>
        <taxon>Ascomycota</taxon>
        <taxon>Pezizomycotina</taxon>
        <taxon>Dothideomycetes</taxon>
        <taxon>Dothideomycetidae</taxon>
        <taxon>Mycosphaerellales</taxon>
        <taxon>Dissoconiaceae</taxon>
        <taxon>Dissoconium</taxon>
    </lineage>
</organism>
<proteinExistence type="inferred from homology"/>
<dbReference type="OrthoDB" id="277931at2759"/>
<feature type="compositionally biased region" description="Basic and acidic residues" evidence="7">
    <location>
        <begin position="1"/>
        <end position="10"/>
    </location>
</feature>
<feature type="region of interest" description="Disordered" evidence="7">
    <location>
        <begin position="1059"/>
        <end position="1086"/>
    </location>
</feature>
<name>A0A6J3LQD9_9PEZI</name>
<evidence type="ECO:0000256" key="7">
    <source>
        <dbReference type="SAM" id="MobiDB-lite"/>
    </source>
</evidence>
<feature type="compositionally biased region" description="Polar residues" evidence="7">
    <location>
        <begin position="1073"/>
        <end position="1084"/>
    </location>
</feature>
<keyword evidence="9" id="KW-1185">Reference proteome</keyword>
<protein>
    <submittedName>
        <fullName evidence="10">DUF726-domain-containing protein</fullName>
    </submittedName>
</protein>
<feature type="compositionally biased region" description="Polar residues" evidence="7">
    <location>
        <begin position="1157"/>
        <end position="1186"/>
    </location>
</feature>
<keyword evidence="3 8" id="KW-0812">Transmembrane</keyword>
<evidence type="ECO:0000256" key="2">
    <source>
        <dbReference type="ARBA" id="ARBA00009824"/>
    </source>
</evidence>
<comment type="similarity">
    <text evidence="2">Belongs to the TMCO4 family.</text>
</comment>
<evidence type="ECO:0000256" key="1">
    <source>
        <dbReference type="ARBA" id="ARBA00004141"/>
    </source>
</evidence>
<dbReference type="PANTHER" id="PTHR17920">
    <property type="entry name" value="TRANSMEMBRANE AND COILED-COIL DOMAIN-CONTAINING PROTEIN 4 TMCO4"/>
    <property type="match status" value="1"/>
</dbReference>
<feature type="coiled-coil region" evidence="6">
    <location>
        <begin position="876"/>
        <end position="903"/>
    </location>
</feature>